<dbReference type="InterPro" id="IPR004468">
    <property type="entry name" value="CTP_synthase"/>
</dbReference>
<evidence type="ECO:0000256" key="6">
    <source>
        <dbReference type="ARBA" id="ARBA00022840"/>
    </source>
</evidence>
<keyword evidence="5 11" id="KW-0547">Nucleotide-binding</keyword>
<feature type="binding site" evidence="11">
    <location>
        <position position="14"/>
    </location>
    <ligand>
        <name>UTP</name>
        <dbReference type="ChEBI" id="CHEBI:46398"/>
    </ligand>
</feature>
<evidence type="ECO:0000256" key="9">
    <source>
        <dbReference type="ARBA" id="ARBA00022975"/>
    </source>
</evidence>
<comment type="catalytic activity">
    <reaction evidence="11">
        <text>UTP + NH4(+) + ATP = CTP + ADP + phosphate + 2 H(+)</text>
        <dbReference type="Rhea" id="RHEA:16597"/>
        <dbReference type="ChEBI" id="CHEBI:15378"/>
        <dbReference type="ChEBI" id="CHEBI:28938"/>
        <dbReference type="ChEBI" id="CHEBI:30616"/>
        <dbReference type="ChEBI" id="CHEBI:37563"/>
        <dbReference type="ChEBI" id="CHEBI:43474"/>
        <dbReference type="ChEBI" id="CHEBI:46398"/>
        <dbReference type="ChEBI" id="CHEBI:456216"/>
    </reaction>
</comment>
<comment type="function">
    <text evidence="11">Catalyzes the ATP-dependent amination of UTP to CTP with either L-glutamine or ammonia as the source of nitrogen. Regulates intracellular CTP levels through interactions with the four ribonucleotide triphosphates.</text>
</comment>
<feature type="binding site" evidence="11">
    <location>
        <begin position="189"/>
        <end position="194"/>
    </location>
    <ligand>
        <name>UTP</name>
        <dbReference type="ChEBI" id="CHEBI:46398"/>
    </ligand>
</feature>
<feature type="active site" evidence="11">
    <location>
        <position position="511"/>
    </location>
</feature>
<dbReference type="GO" id="GO:0005829">
    <property type="term" value="C:cytosol"/>
    <property type="evidence" value="ECO:0007669"/>
    <property type="project" value="TreeGrafter"/>
</dbReference>
<dbReference type="FunFam" id="3.40.50.300:FF:000009">
    <property type="entry name" value="CTP synthase"/>
    <property type="match status" value="1"/>
</dbReference>
<dbReference type="CDD" id="cd01746">
    <property type="entry name" value="GATase1_CTP_Synthase"/>
    <property type="match status" value="1"/>
</dbReference>
<feature type="binding site" evidence="11">
    <location>
        <position position="225"/>
    </location>
    <ligand>
        <name>UTP</name>
        <dbReference type="ChEBI" id="CHEBI:46398"/>
    </ligand>
</feature>
<keyword evidence="4 11" id="KW-0479">Metal-binding</keyword>
<comment type="activity regulation">
    <text evidence="11">Allosterically activated by GTP, when glutamine is the substrate; GTP has no effect on the reaction when ammonia is the substrate. The allosteric effector GTP functions by stabilizing the protein conformation that binds the tetrahedral intermediate(s) formed during glutamine hydrolysis. Inhibited by the product CTP, via allosteric rather than competitive inhibition.</text>
</comment>
<feature type="region of interest" description="Amidoligase domain" evidence="11">
    <location>
        <begin position="1"/>
        <end position="268"/>
    </location>
</feature>
<evidence type="ECO:0000256" key="2">
    <source>
        <dbReference type="ARBA" id="ARBA00007533"/>
    </source>
</evidence>
<keyword evidence="9 11" id="KW-0665">Pyrimidine biosynthesis</keyword>
<dbReference type="EC" id="6.3.4.2" evidence="11"/>
<feature type="binding site" evidence="11">
    <location>
        <begin position="383"/>
        <end position="386"/>
    </location>
    <ligand>
        <name>L-glutamine</name>
        <dbReference type="ChEBI" id="CHEBI:58359"/>
    </ligand>
</feature>
<feature type="binding site" evidence="11">
    <location>
        <position position="142"/>
    </location>
    <ligand>
        <name>Mg(2+)</name>
        <dbReference type="ChEBI" id="CHEBI:18420"/>
    </ligand>
</feature>
<evidence type="ECO:0000256" key="8">
    <source>
        <dbReference type="ARBA" id="ARBA00022962"/>
    </source>
</evidence>
<dbReference type="SUPFAM" id="SSF52540">
    <property type="entry name" value="P-loop containing nucleoside triphosphate hydrolases"/>
    <property type="match status" value="1"/>
</dbReference>
<evidence type="ECO:0000256" key="4">
    <source>
        <dbReference type="ARBA" id="ARBA00022723"/>
    </source>
</evidence>
<name>A0A9D1TLR4_9FIRM</name>
<dbReference type="Proteomes" id="UP000824162">
    <property type="component" value="Unassembled WGS sequence"/>
</dbReference>
<feature type="binding site" evidence="11">
    <location>
        <begin position="15"/>
        <end position="20"/>
    </location>
    <ligand>
        <name>ATP</name>
        <dbReference type="ChEBI" id="CHEBI:30616"/>
    </ligand>
</feature>
<feature type="domain" description="CTP synthase N-terminal" evidence="13">
    <location>
        <begin position="4"/>
        <end position="268"/>
    </location>
</feature>
<comment type="miscellaneous">
    <text evidence="11">CTPSs have evolved a hybrid strategy for distinguishing between UTP and CTP. The overlapping regions of the product feedback inhibitory and substrate sites recognize a common feature in both compounds, the triphosphate moiety. To differentiate isosteric substrate and product pyrimidine rings, an additional pocket far from the expected kinase/ligase catalytic site, specifically recognizes the cytosine and ribose portions of the product inhibitor.</text>
</comment>
<evidence type="ECO:0000256" key="5">
    <source>
        <dbReference type="ARBA" id="ARBA00022741"/>
    </source>
</evidence>
<dbReference type="Gene3D" id="3.40.50.880">
    <property type="match status" value="1"/>
</dbReference>
<dbReference type="GO" id="GO:0044210">
    <property type="term" value="P:'de novo' CTP biosynthetic process"/>
    <property type="evidence" value="ECO:0007669"/>
    <property type="project" value="UniProtKB-UniRule"/>
</dbReference>
<dbReference type="InterPro" id="IPR017456">
    <property type="entry name" value="CTP_synthase_N"/>
</dbReference>
<dbReference type="Gene3D" id="3.40.50.300">
    <property type="entry name" value="P-loop containing nucleotide triphosphate hydrolases"/>
    <property type="match status" value="1"/>
</dbReference>
<keyword evidence="8 11" id="KW-0315">Glutamine amidotransferase</keyword>
<feature type="binding site" evidence="11">
    <location>
        <position position="355"/>
    </location>
    <ligand>
        <name>L-glutamine</name>
        <dbReference type="ChEBI" id="CHEBI:58359"/>
    </ligand>
</feature>
<feature type="binding site" evidence="11">
    <location>
        <position position="55"/>
    </location>
    <ligand>
        <name>L-glutamine</name>
        <dbReference type="ChEBI" id="CHEBI:58359"/>
    </ligand>
</feature>
<dbReference type="CDD" id="cd03113">
    <property type="entry name" value="CTPS_N"/>
    <property type="match status" value="1"/>
</dbReference>
<keyword evidence="6 11" id="KW-0067">ATP-binding</keyword>
<dbReference type="GO" id="GO:0046872">
    <property type="term" value="F:metal ion binding"/>
    <property type="evidence" value="ECO:0007669"/>
    <property type="project" value="UniProtKB-KW"/>
</dbReference>
<proteinExistence type="inferred from homology"/>
<accession>A0A9D1TLR4</accession>
<protein>
    <recommendedName>
        <fullName evidence="11">CTP synthase</fullName>
        <ecNumber evidence="11">6.3.4.2</ecNumber>
    </recommendedName>
    <alternativeName>
        <fullName evidence="11">Cytidine 5'-triphosphate synthase</fullName>
    </alternativeName>
    <alternativeName>
        <fullName evidence="11">Cytidine triphosphate synthetase</fullName>
        <shortName evidence="11">CTP synthetase</shortName>
        <shortName evidence="11">CTPS</shortName>
    </alternativeName>
    <alternativeName>
        <fullName evidence="11">UTP--ammonia ligase</fullName>
    </alternativeName>
</protein>
<dbReference type="InterPro" id="IPR033828">
    <property type="entry name" value="GATase1_CTP_Synthase"/>
</dbReference>
<dbReference type="AlphaFoldDB" id="A0A9D1TLR4"/>
<evidence type="ECO:0000259" key="13">
    <source>
        <dbReference type="Pfam" id="PF06418"/>
    </source>
</evidence>
<feature type="binding site" evidence="11">
    <location>
        <position position="72"/>
    </location>
    <ligand>
        <name>ATP</name>
        <dbReference type="ChEBI" id="CHEBI:30616"/>
    </ligand>
</feature>
<dbReference type="SUPFAM" id="SSF52317">
    <property type="entry name" value="Class I glutamine amidotransferase-like"/>
    <property type="match status" value="1"/>
</dbReference>
<feature type="binding site" evidence="11">
    <location>
        <begin position="149"/>
        <end position="151"/>
    </location>
    <ligand>
        <name>CTP</name>
        <dbReference type="ChEBI" id="CHEBI:37563"/>
        <note>allosteric inhibitor</note>
    </ligand>
</feature>
<evidence type="ECO:0000256" key="1">
    <source>
        <dbReference type="ARBA" id="ARBA00005171"/>
    </source>
</evidence>
<feature type="binding site" evidence="11">
    <location>
        <position position="72"/>
    </location>
    <ligand>
        <name>Mg(2+)</name>
        <dbReference type="ChEBI" id="CHEBI:18420"/>
    </ligand>
</feature>
<dbReference type="FunFam" id="3.40.50.880:FF:000002">
    <property type="entry name" value="CTP synthase"/>
    <property type="match status" value="1"/>
</dbReference>
<evidence type="ECO:0000313" key="14">
    <source>
        <dbReference type="EMBL" id="HIV85801.1"/>
    </source>
</evidence>
<dbReference type="InterPro" id="IPR027417">
    <property type="entry name" value="P-loop_NTPase"/>
</dbReference>
<dbReference type="NCBIfam" id="TIGR00337">
    <property type="entry name" value="PyrG"/>
    <property type="match status" value="1"/>
</dbReference>
<organism evidence="14 15">
    <name type="scientific">Candidatus Monoglobus merdigallinarum</name>
    <dbReference type="NCBI Taxonomy" id="2838698"/>
    <lineage>
        <taxon>Bacteria</taxon>
        <taxon>Bacillati</taxon>
        <taxon>Bacillota</taxon>
        <taxon>Clostridia</taxon>
        <taxon>Monoglobales</taxon>
        <taxon>Monoglobaceae</taxon>
        <taxon>Monoglobus</taxon>
    </lineage>
</organism>
<dbReference type="PROSITE" id="PS51273">
    <property type="entry name" value="GATASE_TYPE_1"/>
    <property type="match status" value="1"/>
</dbReference>
<feature type="domain" description="Glutamine amidotransferase" evidence="12">
    <location>
        <begin position="303"/>
        <end position="527"/>
    </location>
</feature>
<feature type="binding site" evidence="11">
    <location>
        <begin position="189"/>
        <end position="194"/>
    </location>
    <ligand>
        <name>CTP</name>
        <dbReference type="ChEBI" id="CHEBI:37563"/>
        <note>allosteric inhibitor</note>
    </ligand>
</feature>
<feature type="binding site" evidence="11">
    <location>
        <position position="14"/>
    </location>
    <ligand>
        <name>CTP</name>
        <dbReference type="ChEBI" id="CHEBI:37563"/>
        <note>allosteric inhibitor</note>
    </ligand>
</feature>
<evidence type="ECO:0000256" key="10">
    <source>
        <dbReference type="ARBA" id="ARBA00047781"/>
    </source>
</evidence>
<reference evidence="14" key="2">
    <citation type="submission" date="2021-04" db="EMBL/GenBank/DDBJ databases">
        <authorList>
            <person name="Gilroy R."/>
        </authorList>
    </citation>
    <scope>NUCLEOTIDE SEQUENCE</scope>
    <source>
        <strain evidence="14">5790</strain>
    </source>
</reference>
<dbReference type="GO" id="GO:0003883">
    <property type="term" value="F:CTP synthase activity"/>
    <property type="evidence" value="ECO:0007669"/>
    <property type="project" value="UniProtKB-UniRule"/>
</dbReference>
<comment type="catalytic activity">
    <reaction evidence="10 11">
        <text>UTP + L-glutamine + ATP + H2O = CTP + L-glutamate + ADP + phosphate + 2 H(+)</text>
        <dbReference type="Rhea" id="RHEA:26426"/>
        <dbReference type="ChEBI" id="CHEBI:15377"/>
        <dbReference type="ChEBI" id="CHEBI:15378"/>
        <dbReference type="ChEBI" id="CHEBI:29985"/>
        <dbReference type="ChEBI" id="CHEBI:30616"/>
        <dbReference type="ChEBI" id="CHEBI:37563"/>
        <dbReference type="ChEBI" id="CHEBI:43474"/>
        <dbReference type="ChEBI" id="CHEBI:46398"/>
        <dbReference type="ChEBI" id="CHEBI:58359"/>
        <dbReference type="ChEBI" id="CHEBI:456216"/>
        <dbReference type="EC" id="6.3.4.2"/>
    </reaction>
</comment>
<gene>
    <name evidence="11" type="primary">pyrG</name>
    <name evidence="14" type="ORF">H9900_03210</name>
</gene>
<dbReference type="PANTHER" id="PTHR11550:SF0">
    <property type="entry name" value="CTP SYNTHASE-RELATED"/>
    <property type="match status" value="1"/>
</dbReference>
<comment type="catalytic activity">
    <reaction evidence="11">
        <text>L-glutamine + H2O = L-glutamate + NH4(+)</text>
        <dbReference type="Rhea" id="RHEA:15889"/>
        <dbReference type="ChEBI" id="CHEBI:15377"/>
        <dbReference type="ChEBI" id="CHEBI:28938"/>
        <dbReference type="ChEBI" id="CHEBI:29985"/>
        <dbReference type="ChEBI" id="CHEBI:58359"/>
    </reaction>
</comment>
<dbReference type="Pfam" id="PF06418">
    <property type="entry name" value="CTP_synth_N"/>
    <property type="match status" value="1"/>
</dbReference>
<evidence type="ECO:0000313" key="15">
    <source>
        <dbReference type="Proteomes" id="UP000824162"/>
    </source>
</evidence>
<dbReference type="EMBL" id="DXIJ01000064">
    <property type="protein sequence ID" value="HIV85801.1"/>
    <property type="molecule type" value="Genomic_DNA"/>
</dbReference>
<reference evidence="14" key="1">
    <citation type="journal article" date="2021" name="PeerJ">
        <title>Extensive microbial diversity within the chicken gut microbiome revealed by metagenomics and culture.</title>
        <authorList>
            <person name="Gilroy R."/>
            <person name="Ravi A."/>
            <person name="Getino M."/>
            <person name="Pursley I."/>
            <person name="Horton D.L."/>
            <person name="Alikhan N.F."/>
            <person name="Baker D."/>
            <person name="Gharbi K."/>
            <person name="Hall N."/>
            <person name="Watson M."/>
            <person name="Adriaenssens E.M."/>
            <person name="Foster-Nyarko E."/>
            <person name="Jarju S."/>
            <person name="Secka A."/>
            <person name="Antonio M."/>
            <person name="Oren A."/>
            <person name="Chaudhuri R.R."/>
            <person name="La Ragione R."/>
            <person name="Hildebrand F."/>
            <person name="Pallen M.J."/>
        </authorList>
    </citation>
    <scope>NUCLEOTIDE SEQUENCE</scope>
    <source>
        <strain evidence="14">5790</strain>
    </source>
</reference>
<evidence type="ECO:0000256" key="11">
    <source>
        <dbReference type="HAMAP-Rule" id="MF_01227"/>
    </source>
</evidence>
<feature type="binding site" evidence="11">
    <location>
        <position position="225"/>
    </location>
    <ligand>
        <name>CTP</name>
        <dbReference type="ChEBI" id="CHEBI:37563"/>
        <note>allosteric inhibitor</note>
    </ligand>
</feature>
<comment type="pathway">
    <text evidence="1 11">Pyrimidine metabolism; CTP biosynthesis via de novo pathway; CTP from UDP: step 2/2.</text>
</comment>
<comment type="subunit">
    <text evidence="11">Homotetramer.</text>
</comment>
<keyword evidence="3 11" id="KW-0436">Ligase</keyword>
<dbReference type="GO" id="GO:0019856">
    <property type="term" value="P:pyrimidine nucleobase biosynthetic process"/>
    <property type="evidence" value="ECO:0007669"/>
    <property type="project" value="TreeGrafter"/>
</dbReference>
<comment type="caution">
    <text evidence="11">Lacks conserved residue(s) required for the propagation of feature annotation.</text>
</comment>
<dbReference type="InterPro" id="IPR017926">
    <property type="entry name" value="GATASE"/>
</dbReference>
<dbReference type="HAMAP" id="MF_01227">
    <property type="entry name" value="PyrG"/>
    <property type="match status" value="1"/>
</dbReference>
<comment type="caution">
    <text evidence="14">The sequence shown here is derived from an EMBL/GenBank/DDBJ whole genome shotgun (WGS) entry which is preliminary data.</text>
</comment>
<dbReference type="Pfam" id="PF00117">
    <property type="entry name" value="GATase"/>
    <property type="match status" value="1"/>
</dbReference>
<keyword evidence="7 11" id="KW-0460">Magnesium</keyword>
<dbReference type="InterPro" id="IPR029062">
    <property type="entry name" value="Class_I_gatase-like"/>
</dbReference>
<feature type="binding site" evidence="11">
    <location>
        <position position="406"/>
    </location>
    <ligand>
        <name>L-glutamine</name>
        <dbReference type="ChEBI" id="CHEBI:58359"/>
    </ligand>
</feature>
<feature type="active site" description="Nucleophile; for glutamine hydrolysis" evidence="11">
    <location>
        <position position="382"/>
    </location>
</feature>
<dbReference type="GO" id="GO:0042802">
    <property type="term" value="F:identical protein binding"/>
    <property type="evidence" value="ECO:0007669"/>
    <property type="project" value="TreeGrafter"/>
</dbReference>
<evidence type="ECO:0000256" key="7">
    <source>
        <dbReference type="ARBA" id="ARBA00022842"/>
    </source>
</evidence>
<comment type="similarity">
    <text evidence="2 11">Belongs to the CTP synthase family.</text>
</comment>
<evidence type="ECO:0000256" key="3">
    <source>
        <dbReference type="ARBA" id="ARBA00022598"/>
    </source>
</evidence>
<evidence type="ECO:0000259" key="12">
    <source>
        <dbReference type="Pfam" id="PF00117"/>
    </source>
</evidence>
<dbReference type="PANTHER" id="PTHR11550">
    <property type="entry name" value="CTP SYNTHASE"/>
    <property type="match status" value="1"/>
</dbReference>
<dbReference type="GO" id="GO:0097268">
    <property type="term" value="C:cytoophidium"/>
    <property type="evidence" value="ECO:0007669"/>
    <property type="project" value="UniProtKB-ARBA"/>
</dbReference>
<feature type="active site" evidence="11">
    <location>
        <position position="509"/>
    </location>
</feature>
<dbReference type="NCBIfam" id="NF003792">
    <property type="entry name" value="PRK05380.1"/>
    <property type="match status" value="1"/>
</dbReference>
<feature type="binding site" evidence="11">
    <location>
        <position position="464"/>
    </location>
    <ligand>
        <name>L-glutamine</name>
        <dbReference type="ChEBI" id="CHEBI:58359"/>
    </ligand>
</feature>
<dbReference type="GO" id="GO:0005524">
    <property type="term" value="F:ATP binding"/>
    <property type="evidence" value="ECO:0007669"/>
    <property type="project" value="UniProtKB-KW"/>
</dbReference>
<sequence>MAVKYIFVTGGVVSGIGKGITAASLGRLLKARGLRVTMQKFDPYINIDPGTMSPYQHGEVYVTDDGAETDLDLGHYERFIDENLTKNSNITTGKVYNAVITKERQGAYLGRTVQVIPHITNEIKKKVYEVGEDGNSDVVITEIGGTVGDIESQPFLEAIRQVAGDKGRANVMYIHVTLLPYLSTSGELKSKPTQHSVKELRSIGIQPDMLICRSEVPLEESHRKKIALFCNVSDDCVFQNLNCDTIYDVPIMLENQNLSGKVCERLGISAAEPNLSEWNDIIRRIGSLDKKVKIALVGKYVALHDAYLSVAEALRHGGYAAGAEIDIDWIDAENLTEDNADALLGGAGGILVPGGFGDRGIEGKITAIKYARENKVPFFGICLGMQLSVVEYARNVVGLSGAHSSELDPNTPYPVIDIMPEQKNISDMGGTMRLGAYPCIIRDESTYAKEAYEGREISERHRHRFELNNSYREVLKENGLVIAGTSPDNRLAEIIEIKDHPWFVGVQFHPEFKSRPNRPHPLFKQFIYNSLLCSQK</sequence>